<evidence type="ECO:0000256" key="5">
    <source>
        <dbReference type="ARBA" id="ARBA00022801"/>
    </source>
</evidence>
<accession>A0A8H6RZC2</accession>
<dbReference type="CDD" id="cd09123">
    <property type="entry name" value="PLDc_Tdp1_2"/>
    <property type="match status" value="1"/>
</dbReference>
<evidence type="ECO:0000313" key="13">
    <source>
        <dbReference type="Proteomes" id="UP000613580"/>
    </source>
</evidence>
<organism evidence="12 13">
    <name type="scientific">Mycena chlorophos</name>
    <name type="common">Agaric fungus</name>
    <name type="synonym">Agaricus chlorophos</name>
    <dbReference type="NCBI Taxonomy" id="658473"/>
    <lineage>
        <taxon>Eukaryota</taxon>
        <taxon>Fungi</taxon>
        <taxon>Dikarya</taxon>
        <taxon>Basidiomycota</taxon>
        <taxon>Agaricomycotina</taxon>
        <taxon>Agaricomycetes</taxon>
        <taxon>Agaricomycetidae</taxon>
        <taxon>Agaricales</taxon>
        <taxon>Marasmiineae</taxon>
        <taxon>Mycenaceae</taxon>
        <taxon>Mycena</taxon>
    </lineage>
</organism>
<evidence type="ECO:0000256" key="11">
    <source>
        <dbReference type="SAM" id="MobiDB-lite"/>
    </source>
</evidence>
<evidence type="ECO:0000256" key="7">
    <source>
        <dbReference type="ARBA" id="ARBA00023204"/>
    </source>
</evidence>
<proteinExistence type="inferred from homology"/>
<feature type="binding site" evidence="10">
    <location>
        <position position="274"/>
    </location>
    <ligand>
        <name>substrate</name>
    </ligand>
</feature>
<name>A0A8H6RZC2_MYCCL</name>
<dbReference type="InterPro" id="IPR010347">
    <property type="entry name" value="Tdp1"/>
</dbReference>
<evidence type="ECO:0000256" key="2">
    <source>
        <dbReference type="ARBA" id="ARBA00010205"/>
    </source>
</evidence>
<dbReference type="GO" id="GO:0004527">
    <property type="term" value="F:exonuclease activity"/>
    <property type="evidence" value="ECO:0007669"/>
    <property type="project" value="UniProtKB-KW"/>
</dbReference>
<dbReference type="GO" id="GO:0006281">
    <property type="term" value="P:DNA repair"/>
    <property type="evidence" value="ECO:0007669"/>
    <property type="project" value="UniProtKB-KW"/>
</dbReference>
<evidence type="ECO:0000256" key="10">
    <source>
        <dbReference type="PIRSR" id="PIRSR610347-2"/>
    </source>
</evidence>
<comment type="caution">
    <text evidence="12">The sequence shown here is derived from an EMBL/GenBank/DDBJ whole genome shotgun (WGS) entry which is preliminary data.</text>
</comment>
<reference evidence="12" key="1">
    <citation type="submission" date="2020-05" db="EMBL/GenBank/DDBJ databases">
        <title>Mycena genomes resolve the evolution of fungal bioluminescence.</title>
        <authorList>
            <person name="Tsai I.J."/>
        </authorList>
    </citation>
    <scope>NUCLEOTIDE SEQUENCE</scope>
    <source>
        <strain evidence="12">110903Hualien_Pintung</strain>
    </source>
</reference>
<keyword evidence="7" id="KW-0234">DNA repair</keyword>
<dbReference type="SUPFAM" id="SSF56024">
    <property type="entry name" value="Phospholipase D/nuclease"/>
    <property type="match status" value="2"/>
</dbReference>
<dbReference type="GO" id="GO:0005634">
    <property type="term" value="C:nucleus"/>
    <property type="evidence" value="ECO:0007669"/>
    <property type="project" value="UniProtKB-SubCell"/>
</dbReference>
<evidence type="ECO:0000256" key="4">
    <source>
        <dbReference type="ARBA" id="ARBA00022763"/>
    </source>
</evidence>
<evidence type="ECO:0000256" key="3">
    <source>
        <dbReference type="ARBA" id="ARBA00022722"/>
    </source>
</evidence>
<dbReference type="PANTHER" id="PTHR12415:SF0">
    <property type="entry name" value="TYROSYL-DNA PHOSPHODIESTERASE 1"/>
    <property type="match status" value="1"/>
</dbReference>
<feature type="region of interest" description="Disordered" evidence="11">
    <location>
        <begin position="137"/>
        <end position="164"/>
    </location>
</feature>
<keyword evidence="13" id="KW-1185">Reference proteome</keyword>
<feature type="region of interest" description="Disordered" evidence="11">
    <location>
        <begin position="1"/>
        <end position="101"/>
    </location>
</feature>
<evidence type="ECO:0000256" key="1">
    <source>
        <dbReference type="ARBA" id="ARBA00004123"/>
    </source>
</evidence>
<dbReference type="Pfam" id="PF06087">
    <property type="entry name" value="Tyr-DNA_phospho"/>
    <property type="match status" value="1"/>
</dbReference>
<keyword evidence="4" id="KW-0227">DNA damage</keyword>
<dbReference type="GO" id="GO:0017005">
    <property type="term" value="F:3'-tyrosyl-DNA phosphodiesterase activity"/>
    <property type="evidence" value="ECO:0007669"/>
    <property type="project" value="TreeGrafter"/>
</dbReference>
<evidence type="ECO:0000256" key="9">
    <source>
        <dbReference type="PIRSR" id="PIRSR610347-1"/>
    </source>
</evidence>
<dbReference type="GO" id="GO:0003697">
    <property type="term" value="F:single-stranded DNA binding"/>
    <property type="evidence" value="ECO:0007669"/>
    <property type="project" value="TreeGrafter"/>
</dbReference>
<keyword evidence="8" id="KW-0539">Nucleus</keyword>
<feature type="active site" description="Nucleophile" evidence="9">
    <location>
        <position position="272"/>
    </location>
</feature>
<keyword evidence="3" id="KW-0540">Nuclease</keyword>
<feature type="active site" description="Proton donor/acceptor" evidence="9">
    <location>
        <position position="530"/>
    </location>
</feature>
<keyword evidence="5" id="KW-0378">Hydrolase</keyword>
<feature type="binding site" evidence="10">
    <location>
        <position position="532"/>
    </location>
    <ligand>
        <name>substrate</name>
    </ligand>
</feature>
<dbReference type="OrthoDB" id="47785at2759"/>
<evidence type="ECO:0000256" key="8">
    <source>
        <dbReference type="ARBA" id="ARBA00023242"/>
    </source>
</evidence>
<dbReference type="GO" id="GO:0003690">
    <property type="term" value="F:double-stranded DNA binding"/>
    <property type="evidence" value="ECO:0007669"/>
    <property type="project" value="TreeGrafter"/>
</dbReference>
<protein>
    <recommendedName>
        <fullName evidence="14">Phospholipase D/nuclease</fullName>
    </recommendedName>
</protein>
<evidence type="ECO:0000256" key="6">
    <source>
        <dbReference type="ARBA" id="ARBA00022839"/>
    </source>
</evidence>
<keyword evidence="6" id="KW-0269">Exonuclease</keyword>
<comment type="subcellular location">
    <subcellularLocation>
        <location evidence="1">Nucleus</location>
    </subcellularLocation>
</comment>
<dbReference type="EMBL" id="JACAZE010000030">
    <property type="protein sequence ID" value="KAF7289017.1"/>
    <property type="molecule type" value="Genomic_DNA"/>
</dbReference>
<dbReference type="Proteomes" id="UP000613580">
    <property type="component" value="Unassembled WGS sequence"/>
</dbReference>
<evidence type="ECO:0008006" key="14">
    <source>
        <dbReference type="Google" id="ProtNLM"/>
    </source>
</evidence>
<gene>
    <name evidence="12" type="ORF">HMN09_01349600</name>
</gene>
<dbReference type="PANTHER" id="PTHR12415">
    <property type="entry name" value="TYROSYL-DNA PHOSPHODIESTERASE 1"/>
    <property type="match status" value="1"/>
</dbReference>
<dbReference type="Gene3D" id="3.30.870.10">
    <property type="entry name" value="Endonuclease Chain A"/>
    <property type="match status" value="2"/>
</dbReference>
<sequence length="629" mass="68469">MEALRPTSGPKPPPAQTVPADGGSETEQDTDDEWHGKVLATGKHLASKKEEGAVAPNAGSRRAAAIVVHDSDSDDSNSGLIPSRRPRSLMASRTSGKGKAKETVQTLAIQSQPTLSTLPNRAQLEVERLERQQKRALTAAGADIAQPAAKRARITPTSSSSNPMAARRFESGILLPTPTIQESPRKDGREVITFEELLGVNSKTPDTTLELAVIAAFGTDPNWLMQFFPSDVPVICGMATGEEERGPTTSRPYQNQNWVQTSPHMKARACMHMKYLVLMYKSGRLRVVISTGNLIEQDWTILENAVFIQDVYLKSSNRVGDGSTASSQGHSATDDSFVKILENVLEVTNVAPALKAVREKHPLSRLSTLSDLSTLWDWTHVHAELVASIPGKYQGWKQIRKTGHPRLMCAVEALGLGVSSGSSKTPALSLECGGSSIPAFTTQWVNQFYVSALGNRSALRGHLSLPENKRKQAPYPSGVKVIFPSKRRVLEAGARGGGSLFCTRKKWEAKNFPRNAFYECQSRAGNALMHTKMVVATFSESTRRSSGAADAAGWMYVGSHNFTSAAWGNLSGTEDAPVLNVNNFELGVVLPLQTPQDIETMCAWERPPKKYRGDDVPWFLDEARTLLGQ</sequence>
<evidence type="ECO:0000313" key="12">
    <source>
        <dbReference type="EMBL" id="KAF7289017.1"/>
    </source>
</evidence>
<dbReference type="AlphaFoldDB" id="A0A8H6RZC2"/>
<comment type="similarity">
    <text evidence="2">Belongs to the tyrosyl-DNA phosphodiesterase family.</text>
</comment>